<evidence type="ECO:0000256" key="2">
    <source>
        <dbReference type="ARBA" id="ARBA00022771"/>
    </source>
</evidence>
<dbReference type="InterPro" id="IPR001841">
    <property type="entry name" value="Znf_RING"/>
</dbReference>
<dbReference type="Pfam" id="PF13923">
    <property type="entry name" value="zf-C3HC4_2"/>
    <property type="match status" value="1"/>
</dbReference>
<dbReference type="GO" id="GO:0006511">
    <property type="term" value="P:ubiquitin-dependent protein catabolic process"/>
    <property type="evidence" value="ECO:0007669"/>
    <property type="project" value="TreeGrafter"/>
</dbReference>
<dbReference type="Gene3D" id="3.30.40.10">
    <property type="entry name" value="Zinc/RING finger domain, C3HC4 (zinc finger)"/>
    <property type="match status" value="1"/>
</dbReference>
<dbReference type="AlphaFoldDB" id="A0A4Y1QNJ8"/>
<proteinExistence type="predicted"/>
<dbReference type="InterPro" id="IPR017907">
    <property type="entry name" value="Znf_RING_CS"/>
</dbReference>
<organism evidence="7">
    <name type="scientific">Prunus dulcis</name>
    <name type="common">Almond</name>
    <name type="synonym">Amygdalus dulcis</name>
    <dbReference type="NCBI Taxonomy" id="3755"/>
    <lineage>
        <taxon>Eukaryota</taxon>
        <taxon>Viridiplantae</taxon>
        <taxon>Streptophyta</taxon>
        <taxon>Embryophyta</taxon>
        <taxon>Tracheophyta</taxon>
        <taxon>Spermatophyta</taxon>
        <taxon>Magnoliopsida</taxon>
        <taxon>eudicotyledons</taxon>
        <taxon>Gunneridae</taxon>
        <taxon>Pentapetalae</taxon>
        <taxon>rosids</taxon>
        <taxon>fabids</taxon>
        <taxon>Rosales</taxon>
        <taxon>Rosaceae</taxon>
        <taxon>Amygdaloideae</taxon>
        <taxon>Amygdaleae</taxon>
        <taxon>Prunus</taxon>
    </lineage>
</organism>
<keyword evidence="1" id="KW-0479">Metal-binding</keyword>
<keyword evidence="3" id="KW-0862">Zinc</keyword>
<dbReference type="InterPro" id="IPR013083">
    <property type="entry name" value="Znf_RING/FYVE/PHD"/>
</dbReference>
<evidence type="ECO:0000256" key="1">
    <source>
        <dbReference type="ARBA" id="ARBA00022723"/>
    </source>
</evidence>
<feature type="domain" description="RING-type" evidence="6">
    <location>
        <begin position="174"/>
        <end position="212"/>
    </location>
</feature>
<dbReference type="GO" id="GO:0008270">
    <property type="term" value="F:zinc ion binding"/>
    <property type="evidence" value="ECO:0007669"/>
    <property type="project" value="UniProtKB-KW"/>
</dbReference>
<keyword evidence="2 4" id="KW-0863">Zinc-finger</keyword>
<evidence type="ECO:0000256" key="3">
    <source>
        <dbReference type="ARBA" id="ARBA00022833"/>
    </source>
</evidence>
<protein>
    <submittedName>
        <fullName evidence="7">RING/U-box superfamily protein</fullName>
    </submittedName>
</protein>
<dbReference type="PROSITE" id="PS00518">
    <property type="entry name" value="ZF_RING_1"/>
    <property type="match status" value="1"/>
</dbReference>
<feature type="region of interest" description="Disordered" evidence="5">
    <location>
        <begin position="47"/>
        <end position="66"/>
    </location>
</feature>
<dbReference type="GO" id="GO:0032183">
    <property type="term" value="F:SUMO binding"/>
    <property type="evidence" value="ECO:0007669"/>
    <property type="project" value="TreeGrafter"/>
</dbReference>
<dbReference type="SMART" id="SM00184">
    <property type="entry name" value="RING"/>
    <property type="match status" value="1"/>
</dbReference>
<dbReference type="GO" id="GO:0033768">
    <property type="term" value="C:SUMO-targeted ubiquitin ligase complex"/>
    <property type="evidence" value="ECO:0007669"/>
    <property type="project" value="TreeGrafter"/>
</dbReference>
<dbReference type="EMBL" id="AP019297">
    <property type="protein sequence ID" value="BBG93381.1"/>
    <property type="molecule type" value="Genomic_DNA"/>
</dbReference>
<accession>A0A4Y1QNJ8</accession>
<evidence type="ECO:0000256" key="4">
    <source>
        <dbReference type="PROSITE-ProRule" id="PRU00175"/>
    </source>
</evidence>
<dbReference type="PROSITE" id="PS50089">
    <property type="entry name" value="ZF_RING_2"/>
    <property type="match status" value="1"/>
</dbReference>
<dbReference type="InterPro" id="IPR049627">
    <property type="entry name" value="SLX8"/>
</dbReference>
<dbReference type="PANTHER" id="PTHR47094">
    <property type="entry name" value="ELFLESS, ISOFORM B"/>
    <property type="match status" value="1"/>
</dbReference>
<dbReference type="SUPFAM" id="SSF57850">
    <property type="entry name" value="RING/U-box"/>
    <property type="match status" value="1"/>
</dbReference>
<evidence type="ECO:0000256" key="5">
    <source>
        <dbReference type="SAM" id="MobiDB-lite"/>
    </source>
</evidence>
<reference evidence="7" key="1">
    <citation type="journal article" date="2019" name="Science">
        <title>Mutation of a bHLH transcription factor allowed almond domestication.</title>
        <authorList>
            <person name="Sanchez-Perez R."/>
            <person name="Pavan S."/>
            <person name="Mazzeo R."/>
            <person name="Moldovan C."/>
            <person name="Aiese Cigliano R."/>
            <person name="Del Cueto J."/>
            <person name="Ricciardi F."/>
            <person name="Lotti C."/>
            <person name="Ricciardi L."/>
            <person name="Dicenta F."/>
            <person name="Lopez-Marques R.L."/>
            <person name="Lindberg Moller B."/>
        </authorList>
    </citation>
    <scope>NUCLEOTIDE SEQUENCE</scope>
</reference>
<dbReference type="GO" id="GO:0140082">
    <property type="term" value="F:SUMO-ubiquitin ligase activity"/>
    <property type="evidence" value="ECO:0007669"/>
    <property type="project" value="TreeGrafter"/>
</dbReference>
<feature type="region of interest" description="Disordered" evidence="5">
    <location>
        <begin position="1"/>
        <end position="20"/>
    </location>
</feature>
<evidence type="ECO:0000259" key="6">
    <source>
        <dbReference type="PROSITE" id="PS50089"/>
    </source>
</evidence>
<name>A0A4Y1QNJ8_PRUDU</name>
<sequence length="287" mass="32283">MASHSLGQFTEGKVRNSQRGKMPLTVDLNYPAPCEDMVLNARFTWDNSQQGQDEAHSRSEPQASHDCEVIDDEVVIISPRIYAQAKNNSSRNLEVRDVPPTNTEQHNGLSDVAAQTHLIPLHCHKRRRTLRNQAVLNWELHFSSEDSDANKTKEVPIPELPQSAPPPETPAFSCPICLGPLSEETSTKCGHIFCKMCIEASIKVQHKCPTCRKRLRMKDTIRVYLPTKKWVGNVAAAEAEAEVMEFERLKVERRISASIYAMNGGNEYVDNEYDGSDALWDLPTLSQ</sequence>
<dbReference type="PANTHER" id="PTHR47094:SF16">
    <property type="entry name" value="E3 UBIQUITIN-PROTEIN LIGASE RNF4-LIKE ISOFORM X1"/>
    <property type="match status" value="1"/>
</dbReference>
<evidence type="ECO:0000313" key="7">
    <source>
        <dbReference type="EMBL" id="BBG93381.1"/>
    </source>
</evidence>
<feature type="compositionally biased region" description="Basic and acidic residues" evidence="5">
    <location>
        <begin position="53"/>
        <end position="66"/>
    </location>
</feature>
<gene>
    <name evidence="7" type="ORF">Prudu_001374</name>
</gene>
<dbReference type="GO" id="GO:0061630">
    <property type="term" value="F:ubiquitin protein ligase activity"/>
    <property type="evidence" value="ECO:0007669"/>
    <property type="project" value="InterPro"/>
</dbReference>